<accession>A0A6A6PIV7</accession>
<dbReference type="AlphaFoldDB" id="A0A6A6PIV7"/>
<proteinExistence type="predicted"/>
<keyword evidence="2" id="KW-1185">Reference proteome</keyword>
<name>A0A6A6PIV7_9PEZI</name>
<reference evidence="1" key="1">
    <citation type="journal article" date="2020" name="Stud. Mycol.">
        <title>101 Dothideomycetes genomes: a test case for predicting lifestyles and emergence of pathogens.</title>
        <authorList>
            <person name="Haridas S."/>
            <person name="Albert R."/>
            <person name="Binder M."/>
            <person name="Bloem J."/>
            <person name="Labutti K."/>
            <person name="Salamov A."/>
            <person name="Andreopoulos B."/>
            <person name="Baker S."/>
            <person name="Barry K."/>
            <person name="Bills G."/>
            <person name="Bluhm B."/>
            <person name="Cannon C."/>
            <person name="Castanera R."/>
            <person name="Culley D."/>
            <person name="Daum C."/>
            <person name="Ezra D."/>
            <person name="Gonzalez J."/>
            <person name="Henrissat B."/>
            <person name="Kuo A."/>
            <person name="Liang C."/>
            <person name="Lipzen A."/>
            <person name="Lutzoni F."/>
            <person name="Magnuson J."/>
            <person name="Mondo S."/>
            <person name="Nolan M."/>
            <person name="Ohm R."/>
            <person name="Pangilinan J."/>
            <person name="Park H.-J."/>
            <person name="Ramirez L."/>
            <person name="Alfaro M."/>
            <person name="Sun H."/>
            <person name="Tritt A."/>
            <person name="Yoshinaga Y."/>
            <person name="Zwiers L.-H."/>
            <person name="Turgeon B."/>
            <person name="Goodwin S."/>
            <person name="Spatafora J."/>
            <person name="Crous P."/>
            <person name="Grigoriev I."/>
        </authorList>
    </citation>
    <scope>NUCLEOTIDE SEQUENCE</scope>
    <source>
        <strain evidence="1">CBS 113389</strain>
    </source>
</reference>
<dbReference type="GeneID" id="54478598"/>
<dbReference type="Proteomes" id="UP000799767">
    <property type="component" value="Unassembled WGS sequence"/>
</dbReference>
<dbReference type="EMBL" id="MU001640">
    <property type="protein sequence ID" value="KAF2479949.1"/>
    <property type="molecule type" value="Genomic_DNA"/>
</dbReference>
<dbReference type="RefSeq" id="XP_033586519.1">
    <property type="nucleotide sequence ID" value="XM_033737596.1"/>
</dbReference>
<sequence length="127" mass="13478">MDHLCPRASFPQSPCLACFSRTTATTNNAETSTIQQIRRPSSVASVTSIMSFPGRAVKRATRHANRLSQIISGILHSPSTTSPSPFAANAFAAQPFASLAEGERLRKDSATLPVLCPLVRKVAGGVQ</sequence>
<organism evidence="1 2">
    <name type="scientific">Neohortaea acidophila</name>
    <dbReference type="NCBI Taxonomy" id="245834"/>
    <lineage>
        <taxon>Eukaryota</taxon>
        <taxon>Fungi</taxon>
        <taxon>Dikarya</taxon>
        <taxon>Ascomycota</taxon>
        <taxon>Pezizomycotina</taxon>
        <taxon>Dothideomycetes</taxon>
        <taxon>Dothideomycetidae</taxon>
        <taxon>Mycosphaerellales</taxon>
        <taxon>Teratosphaeriaceae</taxon>
        <taxon>Neohortaea</taxon>
    </lineage>
</organism>
<evidence type="ECO:0000313" key="2">
    <source>
        <dbReference type="Proteomes" id="UP000799767"/>
    </source>
</evidence>
<evidence type="ECO:0000313" key="1">
    <source>
        <dbReference type="EMBL" id="KAF2479949.1"/>
    </source>
</evidence>
<protein>
    <submittedName>
        <fullName evidence="1">Uncharacterized protein</fullName>
    </submittedName>
</protein>
<gene>
    <name evidence="1" type="ORF">BDY17DRAFT_326946</name>
</gene>